<dbReference type="Proteomes" id="UP000827872">
    <property type="component" value="Linkage Group LG02"/>
</dbReference>
<dbReference type="EMBL" id="CM037615">
    <property type="protein sequence ID" value="KAH8015166.1"/>
    <property type="molecule type" value="Genomic_DNA"/>
</dbReference>
<proteinExistence type="predicted"/>
<organism evidence="1 2">
    <name type="scientific">Sphaerodactylus townsendi</name>
    <dbReference type="NCBI Taxonomy" id="933632"/>
    <lineage>
        <taxon>Eukaryota</taxon>
        <taxon>Metazoa</taxon>
        <taxon>Chordata</taxon>
        <taxon>Craniata</taxon>
        <taxon>Vertebrata</taxon>
        <taxon>Euteleostomi</taxon>
        <taxon>Lepidosauria</taxon>
        <taxon>Squamata</taxon>
        <taxon>Bifurcata</taxon>
        <taxon>Gekkota</taxon>
        <taxon>Sphaerodactylidae</taxon>
        <taxon>Sphaerodactylus</taxon>
    </lineage>
</organism>
<keyword evidence="2" id="KW-1185">Reference proteome</keyword>
<name>A0ACB8G6C5_9SAUR</name>
<gene>
    <name evidence="1" type="ORF">K3G42_033453</name>
</gene>
<comment type="caution">
    <text evidence="1">The sequence shown here is derived from an EMBL/GenBank/DDBJ whole genome shotgun (WGS) entry which is preliminary data.</text>
</comment>
<evidence type="ECO:0000313" key="2">
    <source>
        <dbReference type="Proteomes" id="UP000827872"/>
    </source>
</evidence>
<sequence>MLLAQSIAMNLKRCHLHVGLGNIKHPELKSPLVLPLLPPRKLRLAPIPSHYHSSNGKLKVTQSWSPGWDPSENCLIKPSKCLGDF</sequence>
<evidence type="ECO:0000313" key="1">
    <source>
        <dbReference type="EMBL" id="KAH8015166.1"/>
    </source>
</evidence>
<accession>A0ACB8G6C5</accession>
<reference evidence="1" key="1">
    <citation type="submission" date="2021-08" db="EMBL/GenBank/DDBJ databases">
        <title>The first chromosome-level gecko genome reveals the dynamic sex chromosomes of Neotropical dwarf geckos (Sphaerodactylidae: Sphaerodactylus).</title>
        <authorList>
            <person name="Pinto B.J."/>
            <person name="Keating S.E."/>
            <person name="Gamble T."/>
        </authorList>
    </citation>
    <scope>NUCLEOTIDE SEQUENCE</scope>
    <source>
        <strain evidence="1">TG3544</strain>
    </source>
</reference>
<protein>
    <submittedName>
        <fullName evidence="1">Uncharacterized protein</fullName>
    </submittedName>
</protein>